<feature type="transmembrane region" description="Helical" evidence="6">
    <location>
        <begin position="183"/>
        <end position="201"/>
    </location>
</feature>
<dbReference type="Gene3D" id="1.20.1250.20">
    <property type="entry name" value="MFS general substrate transporter like domains"/>
    <property type="match status" value="2"/>
</dbReference>
<dbReference type="Proteomes" id="UP001165293">
    <property type="component" value="Unassembled WGS sequence"/>
</dbReference>
<keyword evidence="3 6" id="KW-0812">Transmembrane</keyword>
<evidence type="ECO:0000256" key="6">
    <source>
        <dbReference type="SAM" id="Phobius"/>
    </source>
</evidence>
<dbReference type="PROSITE" id="PS50850">
    <property type="entry name" value="MFS"/>
    <property type="match status" value="1"/>
</dbReference>
<dbReference type="PANTHER" id="PTHR43124:SF3">
    <property type="entry name" value="CHLORAMPHENICOL EFFLUX PUMP RV0191"/>
    <property type="match status" value="1"/>
</dbReference>
<sequence>MSANPAATGGVAPSRTHVLGGPMAWWVWTLSVIFVVYLFSFQTGYSIVNPNVQKDVGLSIGQVSTIAAVYTWAFAICQFFGGALLDKLGARAVLPISIALVTLGIFVFANANSYGMLLLSQVIIALGSCTGFVGAGYIGGQWFGMAKFSFMFGLVQVFAALTSAFSVGLIFKALGMTDWRTLFNGTAIFGIVLFVLGLMYIKNPTPVPRMQESLGTFFGNVLKGMAEVAKIGHVWVSALQGAFSFGAMLALGVVWMPKLLQVHGIAEGTSNLGAALLWLGLAAGSAVIPWWSDHIKRRKTPIILGAIVQLAALLALVYMTNLSAGVALTLCFLFGYANAAHMLAFSTAADVVQPHQIGTSAAIVNGIMFILGGVLISRPGMRIGMGLEAGLEPRSLELAQYASLPLLIACGLALLIALFMKETYPRGNAP</sequence>
<feature type="transmembrane region" description="Helical" evidence="6">
    <location>
        <begin position="117"/>
        <end position="138"/>
    </location>
</feature>
<dbReference type="SUPFAM" id="SSF103473">
    <property type="entry name" value="MFS general substrate transporter"/>
    <property type="match status" value="1"/>
</dbReference>
<dbReference type="EMBL" id="JAJGAK010000001">
    <property type="protein sequence ID" value="MCC8361680.1"/>
    <property type="molecule type" value="Genomic_DNA"/>
</dbReference>
<feature type="transmembrane region" description="Helical" evidence="6">
    <location>
        <begin position="326"/>
        <end position="345"/>
    </location>
</feature>
<reference evidence="8" key="1">
    <citation type="submission" date="2021-10" db="EMBL/GenBank/DDBJ databases">
        <authorList>
            <person name="Lyu M."/>
            <person name="Wang X."/>
            <person name="Meng X."/>
            <person name="Xu K."/>
        </authorList>
    </citation>
    <scope>NUCLEOTIDE SEQUENCE</scope>
    <source>
        <strain evidence="8">A6</strain>
    </source>
</reference>
<dbReference type="InterPro" id="IPR036259">
    <property type="entry name" value="MFS_trans_sf"/>
</dbReference>
<comment type="subcellular location">
    <subcellularLocation>
        <location evidence="1">Cell membrane</location>
        <topology evidence="1">Multi-pass membrane protein</topology>
    </subcellularLocation>
</comment>
<evidence type="ECO:0000256" key="3">
    <source>
        <dbReference type="ARBA" id="ARBA00022692"/>
    </source>
</evidence>
<dbReference type="InterPro" id="IPR050189">
    <property type="entry name" value="MFS_Efflux_Transporters"/>
</dbReference>
<dbReference type="Pfam" id="PF07690">
    <property type="entry name" value="MFS_1"/>
    <property type="match status" value="1"/>
</dbReference>
<feature type="transmembrane region" description="Helical" evidence="6">
    <location>
        <begin position="25"/>
        <end position="48"/>
    </location>
</feature>
<feature type="transmembrane region" description="Helical" evidence="6">
    <location>
        <begin position="268"/>
        <end position="290"/>
    </location>
</feature>
<dbReference type="PANTHER" id="PTHR43124">
    <property type="entry name" value="PURINE EFFLUX PUMP PBUE"/>
    <property type="match status" value="1"/>
</dbReference>
<keyword evidence="9" id="KW-1185">Reference proteome</keyword>
<feature type="transmembrane region" description="Helical" evidence="6">
    <location>
        <begin position="398"/>
        <end position="420"/>
    </location>
</feature>
<keyword evidence="4 6" id="KW-1133">Transmembrane helix</keyword>
<comment type="caution">
    <text evidence="8">The sequence shown here is derived from an EMBL/GenBank/DDBJ whole genome shotgun (WGS) entry which is preliminary data.</text>
</comment>
<protein>
    <submittedName>
        <fullName evidence="8">MFS transporter</fullName>
    </submittedName>
</protein>
<evidence type="ECO:0000259" key="7">
    <source>
        <dbReference type="PROSITE" id="PS50850"/>
    </source>
</evidence>
<evidence type="ECO:0000256" key="2">
    <source>
        <dbReference type="ARBA" id="ARBA00022475"/>
    </source>
</evidence>
<evidence type="ECO:0000256" key="1">
    <source>
        <dbReference type="ARBA" id="ARBA00004651"/>
    </source>
</evidence>
<gene>
    <name evidence="8" type="ORF">LK996_01095</name>
</gene>
<feature type="transmembrane region" description="Helical" evidence="6">
    <location>
        <begin position="150"/>
        <end position="171"/>
    </location>
</feature>
<evidence type="ECO:0000256" key="5">
    <source>
        <dbReference type="ARBA" id="ARBA00023136"/>
    </source>
</evidence>
<keyword evidence="5 6" id="KW-0472">Membrane</keyword>
<evidence type="ECO:0000313" key="9">
    <source>
        <dbReference type="Proteomes" id="UP001165293"/>
    </source>
</evidence>
<dbReference type="InterPro" id="IPR011701">
    <property type="entry name" value="MFS"/>
</dbReference>
<evidence type="ECO:0000313" key="8">
    <source>
        <dbReference type="EMBL" id="MCC8361680.1"/>
    </source>
</evidence>
<feature type="transmembrane region" description="Helical" evidence="6">
    <location>
        <begin position="60"/>
        <end position="85"/>
    </location>
</feature>
<keyword evidence="2" id="KW-1003">Cell membrane</keyword>
<feature type="transmembrane region" description="Helical" evidence="6">
    <location>
        <begin position="357"/>
        <end position="378"/>
    </location>
</feature>
<organism evidence="8 9">
    <name type="scientific">Noviluteimonas lactosilytica</name>
    <dbReference type="NCBI Taxonomy" id="2888523"/>
    <lineage>
        <taxon>Bacteria</taxon>
        <taxon>Pseudomonadati</taxon>
        <taxon>Pseudomonadota</taxon>
        <taxon>Gammaproteobacteria</taxon>
        <taxon>Lysobacterales</taxon>
        <taxon>Lysobacteraceae</taxon>
        <taxon>Noviluteimonas</taxon>
    </lineage>
</organism>
<feature type="transmembrane region" description="Helical" evidence="6">
    <location>
        <begin position="302"/>
        <end position="320"/>
    </location>
</feature>
<feature type="transmembrane region" description="Helical" evidence="6">
    <location>
        <begin position="234"/>
        <end position="256"/>
    </location>
</feature>
<proteinExistence type="predicted"/>
<feature type="transmembrane region" description="Helical" evidence="6">
    <location>
        <begin position="92"/>
        <end position="111"/>
    </location>
</feature>
<evidence type="ECO:0000256" key="4">
    <source>
        <dbReference type="ARBA" id="ARBA00022989"/>
    </source>
</evidence>
<feature type="domain" description="Major facilitator superfamily (MFS) profile" evidence="7">
    <location>
        <begin position="26"/>
        <end position="428"/>
    </location>
</feature>
<dbReference type="RefSeq" id="WP_230525334.1">
    <property type="nucleotide sequence ID" value="NZ_JAJGAK010000001.1"/>
</dbReference>
<name>A0ABS8JDU0_9GAMM</name>
<accession>A0ABS8JDU0</accession>
<dbReference type="InterPro" id="IPR020846">
    <property type="entry name" value="MFS_dom"/>
</dbReference>